<proteinExistence type="predicted"/>
<evidence type="ECO:0000256" key="1">
    <source>
        <dbReference type="SAM" id="MobiDB-lite"/>
    </source>
</evidence>
<dbReference type="Proteomes" id="UP000237968">
    <property type="component" value="Unassembled WGS sequence"/>
</dbReference>
<protein>
    <submittedName>
        <fullName evidence="2">Uncharacterized protein</fullName>
    </submittedName>
</protein>
<dbReference type="AlphaFoldDB" id="A0A2S9XF88"/>
<name>A0A2S9XF88_9BACT</name>
<accession>A0A2S9XF88</accession>
<evidence type="ECO:0000313" key="2">
    <source>
        <dbReference type="EMBL" id="PRP91507.1"/>
    </source>
</evidence>
<gene>
    <name evidence="2" type="ORF">ENSA5_54810</name>
</gene>
<keyword evidence="3" id="KW-1185">Reference proteome</keyword>
<sequence>MCVLLASCTADDPLGSPPPSVSGPITTSLSTGITDTGDSETETGEDGRDLTSDCDPLADLLTECGPNQACDVETLECVPATGSASVDEACADTSECAPGLVCADQRCQTLCDPSVEGDDECADGRICTYADEPLPGLCAEPCELVTQACSIAGDACNRGLGPGPEPVAVCTVNPGAGVEGDACQLDGDCFPGYLCTPAQLHTSPCAGDADFCCTPICDLLILPCFGLEPNCYPIGIEGQDSAGYCGVF</sequence>
<dbReference type="EMBL" id="PVNK01000240">
    <property type="protein sequence ID" value="PRP91507.1"/>
    <property type="molecule type" value="Genomic_DNA"/>
</dbReference>
<feature type="region of interest" description="Disordered" evidence="1">
    <location>
        <begin position="13"/>
        <end position="49"/>
    </location>
</feature>
<organism evidence="2 3">
    <name type="scientific">Enhygromyxa salina</name>
    <dbReference type="NCBI Taxonomy" id="215803"/>
    <lineage>
        <taxon>Bacteria</taxon>
        <taxon>Pseudomonadati</taxon>
        <taxon>Myxococcota</taxon>
        <taxon>Polyangia</taxon>
        <taxon>Nannocystales</taxon>
        <taxon>Nannocystaceae</taxon>
        <taxon>Enhygromyxa</taxon>
    </lineage>
</organism>
<reference evidence="2 3" key="1">
    <citation type="submission" date="2018-03" db="EMBL/GenBank/DDBJ databases">
        <title>Draft Genome Sequences of the Obligatory Marine Myxobacteria Enhygromyxa salina SWB005.</title>
        <authorList>
            <person name="Poehlein A."/>
            <person name="Moghaddam J.A."/>
            <person name="Harms H."/>
            <person name="Alanjari M."/>
            <person name="Koenig G.M."/>
            <person name="Daniel R."/>
            <person name="Schaeberle T.F."/>
        </authorList>
    </citation>
    <scope>NUCLEOTIDE SEQUENCE [LARGE SCALE GENOMIC DNA]</scope>
    <source>
        <strain evidence="2 3">SWB005</strain>
    </source>
</reference>
<evidence type="ECO:0000313" key="3">
    <source>
        <dbReference type="Proteomes" id="UP000237968"/>
    </source>
</evidence>
<comment type="caution">
    <text evidence="2">The sequence shown here is derived from an EMBL/GenBank/DDBJ whole genome shotgun (WGS) entry which is preliminary data.</text>
</comment>